<dbReference type="Proteomes" id="UP000729402">
    <property type="component" value="Unassembled WGS sequence"/>
</dbReference>
<protein>
    <submittedName>
        <fullName evidence="2">Uncharacterized protein</fullName>
    </submittedName>
</protein>
<sequence>MSVSSPQIRFPRSEFVATDYQNPSSQPLKLPRTSPRIAAMAAPWPGWLLQVDSRDSFVTWMRGEFAAANAIIDLLLAHIRDAGGHRAGVRGRRRGRPAQASPLGPRSPPPALLPRQ</sequence>
<proteinExistence type="predicted"/>
<feature type="compositionally biased region" description="Pro residues" evidence="1">
    <location>
        <begin position="105"/>
        <end position="116"/>
    </location>
</feature>
<accession>A0A8J5X3J0</accession>
<dbReference type="AlphaFoldDB" id="A0A8J5X3J0"/>
<dbReference type="EMBL" id="JAAALK010000031">
    <property type="protein sequence ID" value="KAG8100909.1"/>
    <property type="molecule type" value="Genomic_DNA"/>
</dbReference>
<reference evidence="2" key="1">
    <citation type="journal article" date="2021" name="bioRxiv">
        <title>Whole Genome Assembly and Annotation of Northern Wild Rice, Zizania palustris L., Supports a Whole Genome Duplication in the Zizania Genus.</title>
        <authorList>
            <person name="Haas M."/>
            <person name="Kono T."/>
            <person name="Macchietto M."/>
            <person name="Millas R."/>
            <person name="McGilp L."/>
            <person name="Shao M."/>
            <person name="Duquette J."/>
            <person name="Hirsch C.N."/>
            <person name="Kimball J."/>
        </authorList>
    </citation>
    <scope>NUCLEOTIDE SEQUENCE</scope>
    <source>
        <tissue evidence="2">Fresh leaf tissue</tissue>
    </source>
</reference>
<evidence type="ECO:0000313" key="3">
    <source>
        <dbReference type="Proteomes" id="UP000729402"/>
    </source>
</evidence>
<evidence type="ECO:0000313" key="2">
    <source>
        <dbReference type="EMBL" id="KAG8100909.1"/>
    </source>
</evidence>
<reference evidence="2" key="2">
    <citation type="submission" date="2021-02" db="EMBL/GenBank/DDBJ databases">
        <authorList>
            <person name="Kimball J.A."/>
            <person name="Haas M.W."/>
            <person name="Macchietto M."/>
            <person name="Kono T."/>
            <person name="Duquette J."/>
            <person name="Shao M."/>
        </authorList>
    </citation>
    <scope>NUCLEOTIDE SEQUENCE</scope>
    <source>
        <tissue evidence="2">Fresh leaf tissue</tissue>
    </source>
</reference>
<name>A0A8J5X3J0_ZIZPA</name>
<keyword evidence="3" id="KW-1185">Reference proteome</keyword>
<feature type="region of interest" description="Disordered" evidence="1">
    <location>
        <begin position="85"/>
        <end position="116"/>
    </location>
</feature>
<organism evidence="2 3">
    <name type="scientific">Zizania palustris</name>
    <name type="common">Northern wild rice</name>
    <dbReference type="NCBI Taxonomy" id="103762"/>
    <lineage>
        <taxon>Eukaryota</taxon>
        <taxon>Viridiplantae</taxon>
        <taxon>Streptophyta</taxon>
        <taxon>Embryophyta</taxon>
        <taxon>Tracheophyta</taxon>
        <taxon>Spermatophyta</taxon>
        <taxon>Magnoliopsida</taxon>
        <taxon>Liliopsida</taxon>
        <taxon>Poales</taxon>
        <taxon>Poaceae</taxon>
        <taxon>BOP clade</taxon>
        <taxon>Oryzoideae</taxon>
        <taxon>Oryzeae</taxon>
        <taxon>Zizaniinae</taxon>
        <taxon>Zizania</taxon>
    </lineage>
</organism>
<comment type="caution">
    <text evidence="2">The sequence shown here is derived from an EMBL/GenBank/DDBJ whole genome shotgun (WGS) entry which is preliminary data.</text>
</comment>
<evidence type="ECO:0000256" key="1">
    <source>
        <dbReference type="SAM" id="MobiDB-lite"/>
    </source>
</evidence>
<gene>
    <name evidence="2" type="ORF">GUJ93_ZPchr0444g28991</name>
</gene>
<feature type="compositionally biased region" description="Basic residues" evidence="1">
    <location>
        <begin position="87"/>
        <end position="96"/>
    </location>
</feature>